<evidence type="ECO:0000259" key="3">
    <source>
        <dbReference type="Pfam" id="PF00535"/>
    </source>
</evidence>
<feature type="transmembrane region" description="Helical" evidence="2">
    <location>
        <begin position="230"/>
        <end position="253"/>
    </location>
</feature>
<feature type="region of interest" description="Disordered" evidence="1">
    <location>
        <begin position="302"/>
        <end position="334"/>
    </location>
</feature>
<dbReference type="Proteomes" id="UP001268864">
    <property type="component" value="Unassembled WGS sequence"/>
</dbReference>
<dbReference type="SUPFAM" id="SSF53448">
    <property type="entry name" value="Nucleotide-diphospho-sugar transferases"/>
    <property type="match status" value="1"/>
</dbReference>
<keyword evidence="2" id="KW-1133">Transmembrane helix</keyword>
<comment type="caution">
    <text evidence="4">The sequence shown here is derived from an EMBL/GenBank/DDBJ whole genome shotgun (WGS) entry which is preliminary data.</text>
</comment>
<dbReference type="PANTHER" id="PTHR48090:SF7">
    <property type="entry name" value="RFBJ PROTEIN"/>
    <property type="match status" value="1"/>
</dbReference>
<feature type="domain" description="Glycosyltransferase 2-like" evidence="3">
    <location>
        <begin position="8"/>
        <end position="164"/>
    </location>
</feature>
<dbReference type="EC" id="2.4.1.-" evidence="4"/>
<dbReference type="PANTHER" id="PTHR48090">
    <property type="entry name" value="UNDECAPRENYL-PHOSPHATE 4-DEOXY-4-FORMAMIDO-L-ARABINOSE TRANSFERASE-RELATED"/>
    <property type="match status" value="1"/>
</dbReference>
<dbReference type="InterPro" id="IPR029044">
    <property type="entry name" value="Nucleotide-diphossugar_trans"/>
</dbReference>
<dbReference type="Gene3D" id="3.90.550.10">
    <property type="entry name" value="Spore Coat Polysaccharide Biosynthesis Protein SpsA, Chain A"/>
    <property type="match status" value="1"/>
</dbReference>
<feature type="transmembrane region" description="Helical" evidence="2">
    <location>
        <begin position="265"/>
        <end position="285"/>
    </location>
</feature>
<evidence type="ECO:0000313" key="4">
    <source>
        <dbReference type="EMBL" id="MDS0281745.1"/>
    </source>
</evidence>
<reference evidence="4 5" key="1">
    <citation type="submission" date="2022-06" db="EMBL/GenBank/DDBJ databases">
        <title>Halomicroarcula sp. a new haloarchaeum isolate from saline soil.</title>
        <authorList>
            <person name="Strakova D."/>
            <person name="Galisteo C."/>
            <person name="Sanchez-Porro C."/>
            <person name="Ventosa A."/>
        </authorList>
    </citation>
    <scope>NUCLEOTIDE SEQUENCE [LARGE SCALE GENOMIC DNA]</scope>
    <source>
        <strain evidence="4 5">S3CR25-11</strain>
    </source>
</reference>
<gene>
    <name evidence="4" type="primary">aglJ</name>
    <name evidence="4" type="ORF">NDI86_06390</name>
</gene>
<sequence>MADRDDVCVLLPAYNEAETIQPVVEGFREQGFDNVLVVDGGSSDDTYALAEAAGARVVEQSGEGKGQAIREAVERYVESEVVLMADADETYRASDAARMLEPIFEGRAEHVIGDRFADMKPGAMTRLNQVGNRIINGAFSLIHGHDYADILSGYRAFTRESFRQLSLSAEGFGIETEMAVECVKHGVRTVVVPITYLPRPDESETNLRPVRDGGLILVTLYRMAKTNNPLFYFGSVGFSTIGLGALLGVYVVYDWFVNSISHEVIATIGGIAIVLGIQLLMFGVLSDMIVTVNREQTQQLENIAKRLNEEPRTPPRSESDGEAETARPPDNRQN</sequence>
<evidence type="ECO:0000256" key="2">
    <source>
        <dbReference type="SAM" id="Phobius"/>
    </source>
</evidence>
<proteinExistence type="predicted"/>
<dbReference type="GO" id="GO:0016757">
    <property type="term" value="F:glycosyltransferase activity"/>
    <property type="evidence" value="ECO:0007669"/>
    <property type="project" value="UniProtKB-KW"/>
</dbReference>
<organism evidence="4 5">
    <name type="scientific">Haloarcula onubensis</name>
    <dbReference type="NCBI Taxonomy" id="2950539"/>
    <lineage>
        <taxon>Archaea</taxon>
        <taxon>Methanobacteriati</taxon>
        <taxon>Methanobacteriota</taxon>
        <taxon>Stenosarchaea group</taxon>
        <taxon>Halobacteria</taxon>
        <taxon>Halobacteriales</taxon>
        <taxon>Haloarculaceae</taxon>
        <taxon>Haloarcula</taxon>
    </lineage>
</organism>
<protein>
    <submittedName>
        <fullName evidence="4">S-layer glycoprotein N-glycosyltransferase AglJ</fullName>
        <ecNumber evidence="4">2.4.1.-</ecNumber>
    </submittedName>
</protein>
<keyword evidence="4" id="KW-0808">Transferase</keyword>
<keyword evidence="2" id="KW-0472">Membrane</keyword>
<evidence type="ECO:0000313" key="5">
    <source>
        <dbReference type="Proteomes" id="UP001268864"/>
    </source>
</evidence>
<keyword evidence="2" id="KW-0812">Transmembrane</keyword>
<dbReference type="EMBL" id="JAMQOS010000001">
    <property type="protein sequence ID" value="MDS0281745.1"/>
    <property type="molecule type" value="Genomic_DNA"/>
</dbReference>
<dbReference type="InterPro" id="IPR026456">
    <property type="entry name" value="GCTrfase_AglJ"/>
</dbReference>
<dbReference type="InterPro" id="IPR050256">
    <property type="entry name" value="Glycosyltransferase_2"/>
</dbReference>
<evidence type="ECO:0000256" key="1">
    <source>
        <dbReference type="SAM" id="MobiDB-lite"/>
    </source>
</evidence>
<keyword evidence="5" id="KW-1185">Reference proteome</keyword>
<keyword evidence="4" id="KW-0328">Glycosyltransferase</keyword>
<accession>A0ABU2FLV1</accession>
<dbReference type="RefSeq" id="WP_310899574.1">
    <property type="nucleotide sequence ID" value="NZ_JAMQOS010000001.1"/>
</dbReference>
<dbReference type="InterPro" id="IPR001173">
    <property type="entry name" value="Glyco_trans_2-like"/>
</dbReference>
<name>A0ABU2FLV1_9EURY</name>
<dbReference type="NCBIfam" id="TIGR04182">
    <property type="entry name" value="glyco_TIGR04182"/>
    <property type="match status" value="1"/>
</dbReference>
<dbReference type="CDD" id="cd04179">
    <property type="entry name" value="DPM_DPG-synthase_like"/>
    <property type="match status" value="1"/>
</dbReference>
<feature type="compositionally biased region" description="Basic and acidic residues" evidence="1">
    <location>
        <begin position="303"/>
        <end position="334"/>
    </location>
</feature>
<dbReference type="Pfam" id="PF00535">
    <property type="entry name" value="Glycos_transf_2"/>
    <property type="match status" value="1"/>
</dbReference>